<name>A0A0J8B085_BETVV</name>
<dbReference type="Pfam" id="PF01990">
    <property type="entry name" value="ATP-synt_F"/>
    <property type="match status" value="1"/>
</dbReference>
<organism evidence="5 6">
    <name type="scientific">Beta vulgaris subsp. vulgaris</name>
    <name type="common">Beet</name>
    <dbReference type="NCBI Taxonomy" id="3555"/>
    <lineage>
        <taxon>Eukaryota</taxon>
        <taxon>Viridiplantae</taxon>
        <taxon>Streptophyta</taxon>
        <taxon>Embryophyta</taxon>
        <taxon>Tracheophyta</taxon>
        <taxon>Spermatophyta</taxon>
        <taxon>Magnoliopsida</taxon>
        <taxon>eudicotyledons</taxon>
        <taxon>Gunneridae</taxon>
        <taxon>Pentapetalae</taxon>
        <taxon>Caryophyllales</taxon>
        <taxon>Chenopodiaceae</taxon>
        <taxon>Betoideae</taxon>
        <taxon>Beta</taxon>
    </lineage>
</organism>
<dbReference type="GO" id="GO:0016020">
    <property type="term" value="C:membrane"/>
    <property type="evidence" value="ECO:0007669"/>
    <property type="project" value="TreeGrafter"/>
</dbReference>
<reference evidence="5 6" key="1">
    <citation type="journal article" date="2014" name="Nature">
        <title>The genome of the recently domesticated crop plant sugar beet (Beta vulgaris).</title>
        <authorList>
            <person name="Dohm J.C."/>
            <person name="Minoche A.E."/>
            <person name="Holtgrawe D."/>
            <person name="Capella-Gutierrez S."/>
            <person name="Zakrzewski F."/>
            <person name="Tafer H."/>
            <person name="Rupp O."/>
            <person name="Sorensen T.R."/>
            <person name="Stracke R."/>
            <person name="Reinhardt R."/>
            <person name="Goesmann A."/>
            <person name="Kraft T."/>
            <person name="Schulz B."/>
            <person name="Stadler P.F."/>
            <person name="Schmidt T."/>
            <person name="Gabaldon T."/>
            <person name="Lehrach H."/>
            <person name="Weisshaar B."/>
            <person name="Himmelbauer H."/>
        </authorList>
    </citation>
    <scope>NUCLEOTIDE SEQUENCE [LARGE SCALE GENOMIC DNA]</scope>
    <source>
        <tissue evidence="5">Taproot</tissue>
    </source>
</reference>
<accession>A0A0J8B085</accession>
<keyword evidence="3" id="KW-0375">Hydrogen ion transport</keyword>
<dbReference type="PANTHER" id="PTHR13861">
    <property type="entry name" value="VACUOLAR ATP SYNTHASE SUBUNIT F"/>
    <property type="match status" value="1"/>
</dbReference>
<dbReference type="SUPFAM" id="SSF159468">
    <property type="entry name" value="AtpF-like"/>
    <property type="match status" value="1"/>
</dbReference>
<dbReference type="InterPro" id="IPR008218">
    <property type="entry name" value="ATPase_V1-cplx_f_g_su"/>
</dbReference>
<dbReference type="OrthoDB" id="10261947at2759"/>
<evidence type="ECO:0000256" key="3">
    <source>
        <dbReference type="ARBA" id="ARBA00022781"/>
    </source>
</evidence>
<keyword evidence="4" id="KW-0406">Ion transport</keyword>
<evidence type="ECO:0000313" key="6">
    <source>
        <dbReference type="Proteomes" id="UP000035740"/>
    </source>
</evidence>
<dbReference type="GO" id="GO:0046961">
    <property type="term" value="F:proton-transporting ATPase activity, rotational mechanism"/>
    <property type="evidence" value="ECO:0007669"/>
    <property type="project" value="InterPro"/>
</dbReference>
<evidence type="ECO:0000256" key="1">
    <source>
        <dbReference type="ARBA" id="ARBA00010148"/>
    </source>
</evidence>
<dbReference type="Proteomes" id="UP000035740">
    <property type="component" value="Unassembled WGS sequence"/>
</dbReference>
<gene>
    <name evidence="5" type="ORF">BVRB_032790</name>
</gene>
<sequence>TAVTLHLTHHELNRGLADIDIISMCAAVLPIAPAGALLAIIGDEDTVTGFLLAGVGDRTAGAPNFLVVDNSMLGYLSNI</sequence>
<evidence type="ECO:0000256" key="4">
    <source>
        <dbReference type="ARBA" id="ARBA00023065"/>
    </source>
</evidence>
<feature type="non-terminal residue" evidence="5">
    <location>
        <position position="1"/>
    </location>
</feature>
<proteinExistence type="inferred from homology"/>
<dbReference type="Gramene" id="KMS93308">
    <property type="protein sequence ID" value="KMS93308"/>
    <property type="gene ID" value="BVRB_032790"/>
</dbReference>
<keyword evidence="6" id="KW-1185">Reference proteome</keyword>
<dbReference type="EMBL" id="KQ104267">
    <property type="protein sequence ID" value="KMS93308.1"/>
    <property type="molecule type" value="Genomic_DNA"/>
</dbReference>
<protein>
    <submittedName>
        <fullName evidence="5">Uncharacterized protein</fullName>
    </submittedName>
</protein>
<dbReference type="Gene3D" id="3.40.50.10580">
    <property type="entry name" value="ATPase, V1 complex, subunit F"/>
    <property type="match status" value="1"/>
</dbReference>
<evidence type="ECO:0000313" key="5">
    <source>
        <dbReference type="EMBL" id="KMS93308.1"/>
    </source>
</evidence>
<dbReference type="AlphaFoldDB" id="A0A0J8B085"/>
<dbReference type="InterPro" id="IPR036906">
    <property type="entry name" value="ATPase_V1_fsu_sf"/>
</dbReference>
<comment type="similarity">
    <text evidence="1">Belongs to the V-ATPase F subunit family.</text>
</comment>
<keyword evidence="2" id="KW-0813">Transport</keyword>
<dbReference type="PANTHER" id="PTHR13861:SF2">
    <property type="entry name" value="V-TYPE PROTON ATPASE SUBUNIT F"/>
    <property type="match status" value="1"/>
</dbReference>
<evidence type="ECO:0000256" key="2">
    <source>
        <dbReference type="ARBA" id="ARBA00022448"/>
    </source>
</evidence>